<dbReference type="AlphaFoldDB" id="A0A1M6LVD8"/>
<name>A0A1M6LVD8_9ACTN</name>
<dbReference type="EMBL" id="FQZG01000076">
    <property type="protein sequence ID" value="SHJ75198.1"/>
    <property type="molecule type" value="Genomic_DNA"/>
</dbReference>
<sequence length="69" mass="7752">MTNISLTADEALVLLHWLHMHDEAEDLPHDDAEQRVLWNLEAALESVVADAFLPDYTQRLADAKARVVG</sequence>
<evidence type="ECO:0000313" key="1">
    <source>
        <dbReference type="EMBL" id="SHJ75198.1"/>
    </source>
</evidence>
<protein>
    <submittedName>
        <fullName evidence="1">Uncharacterized protein</fullName>
    </submittedName>
</protein>
<gene>
    <name evidence="1" type="ORF">SAMN02745244_03176</name>
</gene>
<keyword evidence="2" id="KW-1185">Reference proteome</keyword>
<accession>A0A1M6LVD8</accession>
<dbReference type="RefSeq" id="WP_073190135.1">
    <property type="nucleotide sequence ID" value="NZ_FQZG01000076.1"/>
</dbReference>
<dbReference type="STRING" id="1123357.SAMN02745244_03176"/>
<evidence type="ECO:0000313" key="2">
    <source>
        <dbReference type="Proteomes" id="UP000184512"/>
    </source>
</evidence>
<dbReference type="Proteomes" id="UP000184512">
    <property type="component" value="Unassembled WGS sequence"/>
</dbReference>
<reference evidence="1 2" key="1">
    <citation type="submission" date="2016-11" db="EMBL/GenBank/DDBJ databases">
        <authorList>
            <person name="Jaros S."/>
            <person name="Januszkiewicz K."/>
            <person name="Wedrychowicz H."/>
        </authorList>
    </citation>
    <scope>NUCLEOTIDE SEQUENCE [LARGE SCALE GENOMIC DNA]</scope>
    <source>
        <strain evidence="1 2">DSM 12906</strain>
    </source>
</reference>
<proteinExistence type="predicted"/>
<dbReference type="OrthoDB" id="2989479at2"/>
<organism evidence="1 2">
    <name type="scientific">Tessaracoccus bendigoensis DSM 12906</name>
    <dbReference type="NCBI Taxonomy" id="1123357"/>
    <lineage>
        <taxon>Bacteria</taxon>
        <taxon>Bacillati</taxon>
        <taxon>Actinomycetota</taxon>
        <taxon>Actinomycetes</taxon>
        <taxon>Propionibacteriales</taxon>
        <taxon>Propionibacteriaceae</taxon>
        <taxon>Tessaracoccus</taxon>
    </lineage>
</organism>